<evidence type="ECO:0000256" key="1">
    <source>
        <dbReference type="ARBA" id="ARBA00004642"/>
    </source>
</evidence>
<proteinExistence type="inferred from homology"/>
<comment type="caution">
    <text evidence="16">The sequence shown here is derived from an EMBL/GenBank/DDBJ whole genome shotgun (WGS) entry which is preliminary data.</text>
</comment>
<dbReference type="InterPro" id="IPR006612">
    <property type="entry name" value="THAP_Znf"/>
</dbReference>
<dbReference type="InterPro" id="IPR038441">
    <property type="entry name" value="THAP_Znf_sf"/>
</dbReference>
<dbReference type="GO" id="GO:0008270">
    <property type="term" value="F:zinc ion binding"/>
    <property type="evidence" value="ECO:0007669"/>
    <property type="project" value="UniProtKB-UniRule"/>
</dbReference>
<keyword evidence="9" id="KW-0804">Transcription</keyword>
<keyword evidence="11" id="KW-0131">Cell cycle</keyword>
<dbReference type="Proteomes" id="UP000838756">
    <property type="component" value="Unassembled WGS sequence"/>
</dbReference>
<evidence type="ECO:0000256" key="8">
    <source>
        <dbReference type="ARBA" id="ARBA00023125"/>
    </source>
</evidence>
<keyword evidence="7" id="KW-0175">Coiled coil</keyword>
<reference evidence="16" key="1">
    <citation type="submission" date="2022-03" db="EMBL/GenBank/DDBJ databases">
        <authorList>
            <person name="Lindestad O."/>
        </authorList>
    </citation>
    <scope>NUCLEOTIDE SEQUENCE</scope>
</reference>
<feature type="domain" description="THAP-type" evidence="14">
    <location>
        <begin position="1"/>
        <end position="82"/>
    </location>
</feature>
<evidence type="ECO:0000256" key="5">
    <source>
        <dbReference type="ARBA" id="ARBA00022833"/>
    </source>
</evidence>
<dbReference type="PROSITE" id="PS51915">
    <property type="entry name" value="ZAD"/>
    <property type="match status" value="1"/>
</dbReference>
<dbReference type="EMBL" id="CAKXAJ010025998">
    <property type="protein sequence ID" value="CAH2249495.1"/>
    <property type="molecule type" value="Genomic_DNA"/>
</dbReference>
<dbReference type="InterPro" id="IPR012934">
    <property type="entry name" value="Znf_AD"/>
</dbReference>
<keyword evidence="6" id="KW-0805">Transcription regulation</keyword>
<dbReference type="GO" id="GO:0043565">
    <property type="term" value="F:sequence-specific DNA binding"/>
    <property type="evidence" value="ECO:0007669"/>
    <property type="project" value="InterPro"/>
</dbReference>
<evidence type="ECO:0000256" key="7">
    <source>
        <dbReference type="ARBA" id="ARBA00023054"/>
    </source>
</evidence>
<name>A0A8S4S822_9NEOP</name>
<feature type="binding site" evidence="13">
    <location>
        <position position="88"/>
    </location>
    <ligand>
        <name>Zn(2+)</name>
        <dbReference type="ChEBI" id="CHEBI:29105"/>
    </ligand>
</feature>
<dbReference type="PANTHER" id="PTHR46600">
    <property type="entry name" value="THAP DOMAIN-CONTAINING"/>
    <property type="match status" value="1"/>
</dbReference>
<dbReference type="OrthoDB" id="7312725at2759"/>
<keyword evidence="8 12" id="KW-0238">DNA-binding</keyword>
<evidence type="ECO:0000256" key="4">
    <source>
        <dbReference type="ARBA" id="ARBA00022771"/>
    </source>
</evidence>
<feature type="binding site" evidence="13">
    <location>
        <position position="85"/>
    </location>
    <ligand>
        <name>Zn(2+)</name>
        <dbReference type="ChEBI" id="CHEBI:29105"/>
    </ligand>
</feature>
<dbReference type="Pfam" id="PF05485">
    <property type="entry name" value="THAP"/>
    <property type="match status" value="1"/>
</dbReference>
<dbReference type="Gene3D" id="6.20.210.20">
    <property type="entry name" value="THAP domain"/>
    <property type="match status" value="1"/>
</dbReference>
<keyword evidence="10" id="KW-0539">Nucleus</keyword>
<keyword evidence="4 12" id="KW-0863">Zinc-finger</keyword>
<keyword evidence="17" id="KW-1185">Reference proteome</keyword>
<evidence type="ECO:0000313" key="17">
    <source>
        <dbReference type="Proteomes" id="UP000838756"/>
    </source>
</evidence>
<dbReference type="SMART" id="SM00980">
    <property type="entry name" value="THAP"/>
    <property type="match status" value="1"/>
</dbReference>
<evidence type="ECO:0000256" key="12">
    <source>
        <dbReference type="PROSITE-ProRule" id="PRU00309"/>
    </source>
</evidence>
<evidence type="ECO:0000256" key="2">
    <source>
        <dbReference type="ARBA" id="ARBA00006177"/>
    </source>
</evidence>
<comment type="subcellular location">
    <subcellularLocation>
        <location evidence="1">Nucleus</location>
        <location evidence="1">Nucleoplasm</location>
    </subcellularLocation>
</comment>
<evidence type="ECO:0000256" key="9">
    <source>
        <dbReference type="ARBA" id="ARBA00023163"/>
    </source>
</evidence>
<dbReference type="SUPFAM" id="SSF57716">
    <property type="entry name" value="Glucocorticoid receptor-like (DNA-binding domain)"/>
    <property type="match status" value="1"/>
</dbReference>
<sequence>MRCCVPFCRNSTENVSKTDGISFHAFPDEDSGALRAQWLRSLGMQGQVPASAAVCSQHFLREDMRDARGDRSLCAGAVPTAVQVCLICLDTDSPMISMSKYNLGEAYVHLTGYSLCSEGNLRHILCMKCAQRLTNISKFREKSLRACTLLMDLIEKYQMITPLDIAHLQSTLNSSQACCSLGSDPCDLHVLDGTSTYAQTELQIGSCLGMPQARESADRDSVDIIRQIALLDKAQFIRQLHQHHSVLRCWVKLTRISLLEDIGSFKTRAMSSFGETSLVSEDKTVPEYALQPSLASDYGAKGYCYDQSQQVFNENEIGEISNNNSQANTLQTIRTPSTNDLRSNNVSNLALKNCLVLLHDIFEESNGTGSKLDESLTEKPTAITHETNAQRKEIYTRDLSCDESTSHVKFIKVIYRKLVRAEQQVQILTLHCNVKKCRRPIKTVTLVTLVRMISVGNVRY</sequence>
<evidence type="ECO:0000256" key="6">
    <source>
        <dbReference type="ARBA" id="ARBA00023015"/>
    </source>
</evidence>
<evidence type="ECO:0000256" key="10">
    <source>
        <dbReference type="ARBA" id="ARBA00023242"/>
    </source>
</evidence>
<gene>
    <name evidence="16" type="primary">jg18759</name>
    <name evidence="16" type="ORF">PAEG_LOCUS21899</name>
</gene>
<evidence type="ECO:0000256" key="11">
    <source>
        <dbReference type="ARBA" id="ARBA00023306"/>
    </source>
</evidence>
<dbReference type="InterPro" id="IPR026516">
    <property type="entry name" value="THAP1/10"/>
</dbReference>
<dbReference type="AlphaFoldDB" id="A0A8S4S822"/>
<evidence type="ECO:0000256" key="3">
    <source>
        <dbReference type="ARBA" id="ARBA00022723"/>
    </source>
</evidence>
<keyword evidence="3 13" id="KW-0479">Metal-binding</keyword>
<accession>A0A8S4S822</accession>
<organism evidence="16 17">
    <name type="scientific">Pararge aegeria aegeria</name>
    <dbReference type="NCBI Taxonomy" id="348720"/>
    <lineage>
        <taxon>Eukaryota</taxon>
        <taxon>Metazoa</taxon>
        <taxon>Ecdysozoa</taxon>
        <taxon>Arthropoda</taxon>
        <taxon>Hexapoda</taxon>
        <taxon>Insecta</taxon>
        <taxon>Pterygota</taxon>
        <taxon>Neoptera</taxon>
        <taxon>Endopterygota</taxon>
        <taxon>Lepidoptera</taxon>
        <taxon>Glossata</taxon>
        <taxon>Ditrysia</taxon>
        <taxon>Papilionoidea</taxon>
        <taxon>Nymphalidae</taxon>
        <taxon>Satyrinae</taxon>
        <taxon>Satyrini</taxon>
        <taxon>Parargina</taxon>
        <taxon>Pararge</taxon>
    </lineage>
</organism>
<protein>
    <submittedName>
        <fullName evidence="16">Jg18759 protein</fullName>
    </submittedName>
</protein>
<feature type="domain" description="ZAD" evidence="15">
    <location>
        <begin position="83"/>
        <end position="153"/>
    </location>
</feature>
<dbReference type="PANTHER" id="PTHR46600:SF1">
    <property type="entry name" value="THAP DOMAIN-CONTAINING PROTEIN 1"/>
    <property type="match status" value="1"/>
</dbReference>
<evidence type="ECO:0000313" key="16">
    <source>
        <dbReference type="EMBL" id="CAH2249495.1"/>
    </source>
</evidence>
<evidence type="ECO:0000256" key="13">
    <source>
        <dbReference type="PROSITE-ProRule" id="PRU01263"/>
    </source>
</evidence>
<feature type="binding site" evidence="13">
    <location>
        <position position="126"/>
    </location>
    <ligand>
        <name>Zn(2+)</name>
        <dbReference type="ChEBI" id="CHEBI:29105"/>
    </ligand>
</feature>
<evidence type="ECO:0000259" key="14">
    <source>
        <dbReference type="PROSITE" id="PS50950"/>
    </source>
</evidence>
<keyword evidence="5 13" id="KW-0862">Zinc</keyword>
<dbReference type="PROSITE" id="PS50950">
    <property type="entry name" value="ZF_THAP"/>
    <property type="match status" value="1"/>
</dbReference>
<feature type="binding site" evidence="13">
    <location>
        <position position="129"/>
    </location>
    <ligand>
        <name>Zn(2+)</name>
        <dbReference type="ChEBI" id="CHEBI:29105"/>
    </ligand>
</feature>
<comment type="similarity">
    <text evidence="2">Belongs to the THAP1 family.</text>
</comment>
<evidence type="ECO:0000259" key="15">
    <source>
        <dbReference type="PROSITE" id="PS51915"/>
    </source>
</evidence>
<dbReference type="GO" id="GO:0005654">
    <property type="term" value="C:nucleoplasm"/>
    <property type="evidence" value="ECO:0007669"/>
    <property type="project" value="UniProtKB-SubCell"/>
</dbReference>